<sequence length="227" mass="24648">MTWRLTFSAYQGFGWMNLIVECSVPAQVAARLPAACWQGSASNRKMSSFITLIRELLQSTQSEEAITANIISAAVVEQGGSVRVNGMVPLTFSRAPNDVTKYIKGKGPYADDTSGGFSDVWKCVLVKPGEPRAPVAVKALRLSTKKGEILQARGKNLRAEVHIWIRLDHPNVLKLHGIADGFAPLPALVSPWIERGTLTIYLEDAGPEISTATRISIVSPVALRSHN</sequence>
<reference evidence="3" key="2">
    <citation type="submission" date="2015-01" db="EMBL/GenBank/DDBJ databases">
        <title>Evolutionary Origins and Diversification of the Mycorrhizal Mutualists.</title>
        <authorList>
            <consortium name="DOE Joint Genome Institute"/>
            <consortium name="Mycorrhizal Genomics Consortium"/>
            <person name="Kohler A."/>
            <person name="Kuo A."/>
            <person name="Nagy L.G."/>
            <person name="Floudas D."/>
            <person name="Copeland A."/>
            <person name="Barry K.W."/>
            <person name="Cichocki N."/>
            <person name="Veneault-Fourrey C."/>
            <person name="LaButti K."/>
            <person name="Lindquist E.A."/>
            <person name="Lipzen A."/>
            <person name="Lundell T."/>
            <person name="Morin E."/>
            <person name="Murat C."/>
            <person name="Riley R."/>
            <person name="Ohm R."/>
            <person name="Sun H."/>
            <person name="Tunlid A."/>
            <person name="Henrissat B."/>
            <person name="Grigoriev I.V."/>
            <person name="Hibbett D.S."/>
            <person name="Martin F."/>
        </authorList>
    </citation>
    <scope>NUCLEOTIDE SEQUENCE [LARGE SCALE GENOMIC DNA]</scope>
    <source>
        <strain evidence="3">ATCC 200175</strain>
    </source>
</reference>
<reference evidence="2 3" key="1">
    <citation type="submission" date="2014-06" db="EMBL/GenBank/DDBJ databases">
        <authorList>
            <consortium name="DOE Joint Genome Institute"/>
            <person name="Kuo A."/>
            <person name="Kohler A."/>
            <person name="Nagy L.G."/>
            <person name="Floudas D."/>
            <person name="Copeland A."/>
            <person name="Barry K.W."/>
            <person name="Cichocki N."/>
            <person name="Veneault-Fourrey C."/>
            <person name="LaButti K."/>
            <person name="Lindquist E.A."/>
            <person name="Lipzen A."/>
            <person name="Lundell T."/>
            <person name="Morin E."/>
            <person name="Murat C."/>
            <person name="Sun H."/>
            <person name="Tunlid A."/>
            <person name="Henrissat B."/>
            <person name="Grigoriev I.V."/>
            <person name="Hibbett D.S."/>
            <person name="Martin F."/>
            <person name="Nordberg H.P."/>
            <person name="Cantor M.N."/>
            <person name="Hua S.X."/>
        </authorList>
    </citation>
    <scope>NUCLEOTIDE SEQUENCE [LARGE SCALE GENOMIC DNA]</scope>
    <source>
        <strain evidence="2 3">ATCC 200175</strain>
    </source>
</reference>
<accession>A0A0C9T828</accession>
<organism evidence="2 3">
    <name type="scientific">Paxillus involutus ATCC 200175</name>
    <dbReference type="NCBI Taxonomy" id="664439"/>
    <lineage>
        <taxon>Eukaryota</taxon>
        <taxon>Fungi</taxon>
        <taxon>Dikarya</taxon>
        <taxon>Basidiomycota</taxon>
        <taxon>Agaricomycotina</taxon>
        <taxon>Agaricomycetes</taxon>
        <taxon>Agaricomycetidae</taxon>
        <taxon>Boletales</taxon>
        <taxon>Paxilineae</taxon>
        <taxon>Paxillaceae</taxon>
        <taxon>Paxillus</taxon>
    </lineage>
</organism>
<evidence type="ECO:0000313" key="2">
    <source>
        <dbReference type="EMBL" id="KIJ04427.1"/>
    </source>
</evidence>
<dbReference type="SUPFAM" id="SSF56112">
    <property type="entry name" value="Protein kinase-like (PK-like)"/>
    <property type="match status" value="1"/>
</dbReference>
<evidence type="ECO:0000313" key="3">
    <source>
        <dbReference type="Proteomes" id="UP000053647"/>
    </source>
</evidence>
<dbReference type="HOGENOM" id="CLU_1220026_0_0_1"/>
<evidence type="ECO:0000259" key="1">
    <source>
        <dbReference type="PROSITE" id="PS50011"/>
    </source>
</evidence>
<dbReference type="InterPro" id="IPR011009">
    <property type="entry name" value="Kinase-like_dom_sf"/>
</dbReference>
<keyword evidence="3" id="KW-1185">Reference proteome</keyword>
<proteinExistence type="predicted"/>
<name>A0A0C9T828_PAXIN</name>
<gene>
    <name evidence="2" type="ORF">PAXINDRAFT_22285</name>
</gene>
<dbReference type="GO" id="GO:0004672">
    <property type="term" value="F:protein kinase activity"/>
    <property type="evidence" value="ECO:0007669"/>
    <property type="project" value="InterPro"/>
</dbReference>
<dbReference type="Pfam" id="PF07714">
    <property type="entry name" value="PK_Tyr_Ser-Thr"/>
    <property type="match status" value="1"/>
</dbReference>
<dbReference type="AlphaFoldDB" id="A0A0C9T828"/>
<dbReference type="InterPro" id="IPR001245">
    <property type="entry name" value="Ser-Thr/Tyr_kinase_cat_dom"/>
</dbReference>
<dbReference type="PROSITE" id="PS50011">
    <property type="entry name" value="PROTEIN_KINASE_DOM"/>
    <property type="match status" value="1"/>
</dbReference>
<dbReference type="Proteomes" id="UP000053647">
    <property type="component" value="Unassembled WGS sequence"/>
</dbReference>
<dbReference type="EMBL" id="KN821841">
    <property type="protein sequence ID" value="KIJ04427.1"/>
    <property type="molecule type" value="Genomic_DNA"/>
</dbReference>
<dbReference type="InterPro" id="IPR000719">
    <property type="entry name" value="Prot_kinase_dom"/>
</dbReference>
<feature type="domain" description="Protein kinase" evidence="1">
    <location>
        <begin position="106"/>
        <end position="227"/>
    </location>
</feature>
<dbReference type="GO" id="GO:0005524">
    <property type="term" value="F:ATP binding"/>
    <property type="evidence" value="ECO:0007669"/>
    <property type="project" value="InterPro"/>
</dbReference>
<protein>
    <recommendedName>
        <fullName evidence="1">Protein kinase domain-containing protein</fullName>
    </recommendedName>
</protein>
<dbReference type="Gene3D" id="1.10.510.10">
    <property type="entry name" value="Transferase(Phosphotransferase) domain 1"/>
    <property type="match status" value="1"/>
</dbReference>
<dbReference type="OrthoDB" id="346907at2759"/>